<organism evidence="1 2">
    <name type="scientific">Candidatus Pseudothioglobus singularis PS1</name>
    <dbReference type="NCBI Taxonomy" id="1125411"/>
    <lineage>
        <taxon>Bacteria</taxon>
        <taxon>Pseudomonadati</taxon>
        <taxon>Pseudomonadota</taxon>
        <taxon>Gammaproteobacteria</taxon>
        <taxon>Candidatus Pseudothioglobaceae</taxon>
        <taxon>Candidatus Pseudothioglobus</taxon>
    </lineage>
</organism>
<evidence type="ECO:0000313" key="1">
    <source>
        <dbReference type="EMBL" id="ALE01328.1"/>
    </source>
</evidence>
<dbReference type="PANTHER" id="PTHR42896">
    <property type="entry name" value="XYLULOSE-1,5-BISPHOSPHATE (XUBP) PHOSPHATASE"/>
    <property type="match status" value="1"/>
</dbReference>
<dbReference type="PANTHER" id="PTHR42896:SF2">
    <property type="entry name" value="CBBY-LIKE PROTEIN"/>
    <property type="match status" value="1"/>
</dbReference>
<dbReference type="GO" id="GO:0016787">
    <property type="term" value="F:hydrolase activity"/>
    <property type="evidence" value="ECO:0007669"/>
    <property type="project" value="InterPro"/>
</dbReference>
<name>A0A0M5KRI6_9GAMM</name>
<dbReference type="Gene3D" id="1.10.150.240">
    <property type="entry name" value="Putative phosphatase, domain 2"/>
    <property type="match status" value="1"/>
</dbReference>
<sequence>MNYKAILFGSIGTLIETSELQRNAFNQAFSENGLDWNWSPAQYQDLLKKSGGRQRIEDFAAHQGIEVDASKLHEEKTKIFDGLMASGDVLLRPGVANFIDQALENGIKLAFVTSTSKDNVDAVFQALKNQLHRSNFNFIGNDKMVSNTKPSPDIYLKALSELNLKAEDCVAIEDTEVSMQSALAASIKCIGFPGAFAKDNDFSSAILVTDILSFNDLP</sequence>
<accession>A0A0M5KRI6</accession>
<dbReference type="NCBIfam" id="TIGR01509">
    <property type="entry name" value="HAD-SF-IA-v3"/>
    <property type="match status" value="1"/>
</dbReference>
<dbReference type="KEGG" id="tsn:W908_01145"/>
<dbReference type="EMBL" id="CP006911">
    <property type="protein sequence ID" value="ALE01328.1"/>
    <property type="molecule type" value="Genomic_DNA"/>
</dbReference>
<reference evidence="1 2" key="1">
    <citation type="journal article" date="2015" name="Genome Announc.">
        <title>Genome Sequence of 'Candidatus Thioglobus singularis' Strain PS1, a Mixotroph from the SUP05 Clade of Marine Gammaproteobacteria.</title>
        <authorList>
            <person name="Marshall K.T."/>
            <person name="Morris R.M."/>
        </authorList>
    </citation>
    <scope>NUCLEOTIDE SEQUENCE [LARGE SCALE GENOMIC DNA]</scope>
    <source>
        <strain evidence="1 2">PS1</strain>
    </source>
</reference>
<dbReference type="STRING" id="1125411.W908_01145"/>
<dbReference type="Gene3D" id="3.40.50.1000">
    <property type="entry name" value="HAD superfamily/HAD-like"/>
    <property type="match status" value="1"/>
</dbReference>
<dbReference type="InterPro" id="IPR041492">
    <property type="entry name" value="HAD_2"/>
</dbReference>
<protein>
    <submittedName>
        <fullName evidence="1">Haloacid dehalogenase</fullName>
    </submittedName>
</protein>
<dbReference type="InterPro" id="IPR023198">
    <property type="entry name" value="PGP-like_dom2"/>
</dbReference>
<dbReference type="InterPro" id="IPR006439">
    <property type="entry name" value="HAD-SF_hydro_IA"/>
</dbReference>
<proteinExistence type="predicted"/>
<keyword evidence="2" id="KW-1185">Reference proteome</keyword>
<dbReference type="InterPro" id="IPR036412">
    <property type="entry name" value="HAD-like_sf"/>
</dbReference>
<dbReference type="InterPro" id="IPR044999">
    <property type="entry name" value="CbbY-like"/>
</dbReference>
<dbReference type="AlphaFoldDB" id="A0A0M5KRI6"/>
<dbReference type="InterPro" id="IPR023214">
    <property type="entry name" value="HAD_sf"/>
</dbReference>
<gene>
    <name evidence="1" type="ORF">W908_01145</name>
</gene>
<dbReference type="RefSeq" id="WP_053819612.1">
    <property type="nucleotide sequence ID" value="NZ_CP006911.1"/>
</dbReference>
<evidence type="ECO:0000313" key="2">
    <source>
        <dbReference type="Proteomes" id="UP000068905"/>
    </source>
</evidence>
<dbReference type="OrthoDB" id="9782449at2"/>
<dbReference type="Pfam" id="PF13419">
    <property type="entry name" value="HAD_2"/>
    <property type="match status" value="1"/>
</dbReference>
<dbReference type="SUPFAM" id="SSF56784">
    <property type="entry name" value="HAD-like"/>
    <property type="match status" value="1"/>
</dbReference>
<dbReference type="Proteomes" id="UP000068905">
    <property type="component" value="Chromosome"/>
</dbReference>